<dbReference type="GO" id="GO:0005886">
    <property type="term" value="C:plasma membrane"/>
    <property type="evidence" value="ECO:0007669"/>
    <property type="project" value="TreeGrafter"/>
</dbReference>
<feature type="transmembrane region" description="Helical" evidence="6">
    <location>
        <begin position="226"/>
        <end position="248"/>
    </location>
</feature>
<feature type="transmembrane region" description="Helical" evidence="6">
    <location>
        <begin position="85"/>
        <end position="108"/>
    </location>
</feature>
<evidence type="ECO:0000256" key="4">
    <source>
        <dbReference type="ARBA" id="ARBA00022989"/>
    </source>
</evidence>
<evidence type="ECO:0000256" key="6">
    <source>
        <dbReference type="SAM" id="Phobius"/>
    </source>
</evidence>
<evidence type="ECO:0000256" key="1">
    <source>
        <dbReference type="ARBA" id="ARBA00004141"/>
    </source>
</evidence>
<evidence type="ECO:0000313" key="8">
    <source>
        <dbReference type="Proteomes" id="UP001177595"/>
    </source>
</evidence>
<evidence type="ECO:0000256" key="2">
    <source>
        <dbReference type="ARBA" id="ARBA00008974"/>
    </source>
</evidence>
<sequence length="446" mass="48181">MDKEHSLERIPPLARSDLFSVVLIRIGANTSLSQFILGATLGHAMTFWQAMLATLLGSLILEFIGLGLGLIGCREGLPTSMLSRWCGFGRIGSAMIGFAIAISSLGWFGVQNGVCAKALEYALNGKLDFGWCATISGLFITVLVAFGFKGLSLTAKIAVPLFFAVMIWVTFNTLTAMDIKALINIIPAEKDTMTLSAGATMVAGGCIVAMLTTPDISRYCQTSKDVFWMLTISIIVGEFIVNGVSILIAKAMGTDDVVNILIQNAGWIGVICTILAVIKINDINLYCVSLSMSNVIESITGKKINYVTLTLIAGSIGTFFTVIGILDNFVEFLIIAGVIFPPIAGIMLTDYYILRTNRDLLDSTREEGKLPNNAATPLINYTSLIAWALGSIAGMTMTMGIPSVNSIFISAVIYFCLSILKRFFNKIPREIKNDQGFNSSDGRNFR</sequence>
<feature type="transmembrane region" description="Helical" evidence="6">
    <location>
        <begin position="374"/>
        <end position="393"/>
    </location>
</feature>
<feature type="transmembrane region" description="Helical" evidence="6">
    <location>
        <begin position="195"/>
        <end position="214"/>
    </location>
</feature>
<dbReference type="AlphaFoldDB" id="A0AA95GMN6"/>
<dbReference type="Pfam" id="PF02133">
    <property type="entry name" value="Transp_cyt_pur"/>
    <property type="match status" value="1"/>
</dbReference>
<evidence type="ECO:0000313" key="7">
    <source>
        <dbReference type="EMBL" id="WGM01818.1"/>
    </source>
</evidence>
<dbReference type="InterPro" id="IPR030191">
    <property type="entry name" value="CodB"/>
</dbReference>
<dbReference type="InterPro" id="IPR001248">
    <property type="entry name" value="Pur-cyt_permease"/>
</dbReference>
<gene>
    <name evidence="7" type="ORF">QE210_01435</name>
</gene>
<feature type="transmembrane region" description="Helical" evidence="6">
    <location>
        <begin position="260"/>
        <end position="283"/>
    </location>
</feature>
<feature type="transmembrane region" description="Helical" evidence="6">
    <location>
        <begin position="399"/>
        <end position="420"/>
    </location>
</feature>
<feature type="transmembrane region" description="Helical" evidence="6">
    <location>
        <begin position="128"/>
        <end position="148"/>
    </location>
</feature>
<dbReference type="RefSeq" id="WP_280625252.1">
    <property type="nucleotide sequence ID" value="NZ_CP123504.1"/>
</dbReference>
<comment type="similarity">
    <text evidence="2">Belongs to the purine-cytosine permease (2.A.39) family.</text>
</comment>
<dbReference type="Gene3D" id="1.10.4160.10">
    <property type="entry name" value="Hydantoin permease"/>
    <property type="match status" value="1"/>
</dbReference>
<feature type="transmembrane region" description="Helical" evidence="6">
    <location>
        <begin position="160"/>
        <end position="183"/>
    </location>
</feature>
<reference evidence="7" key="1">
    <citation type="submission" date="2023-04" db="EMBL/GenBank/DDBJ databases">
        <title>Genome dynamics across the evolutionary transition to endosymbiosis.</title>
        <authorList>
            <person name="Siozios S."/>
            <person name="Nadal-Jimenez P."/>
            <person name="Azagi T."/>
            <person name="Sprong H."/>
            <person name="Frost C.L."/>
            <person name="Parratt S.R."/>
            <person name="Taylor G."/>
            <person name="Brettell L."/>
            <person name="Lew K.C."/>
            <person name="Croft L."/>
            <person name="King K.C."/>
            <person name="Brockhurst M.A."/>
            <person name="Hypsa V."/>
            <person name="Novakova E."/>
            <person name="Darby A.C."/>
            <person name="Hurst G.D.D."/>
        </authorList>
    </citation>
    <scope>NUCLEOTIDE SEQUENCE</scope>
    <source>
        <strain evidence="7">APv</strain>
    </source>
</reference>
<feature type="transmembrane region" description="Helical" evidence="6">
    <location>
        <begin position="47"/>
        <end position="73"/>
    </location>
</feature>
<protein>
    <submittedName>
        <fullName evidence="7">Cytosine permease</fullName>
    </submittedName>
</protein>
<keyword evidence="3 6" id="KW-0812">Transmembrane</keyword>
<dbReference type="PANTHER" id="PTHR30569:SF0">
    <property type="entry name" value="CYTOSINE PERMEASE"/>
    <property type="match status" value="1"/>
</dbReference>
<name>A0AA95GMN6_9GAMM</name>
<evidence type="ECO:0000256" key="5">
    <source>
        <dbReference type="ARBA" id="ARBA00023136"/>
    </source>
</evidence>
<feature type="transmembrane region" description="Helical" evidence="6">
    <location>
        <begin position="332"/>
        <end position="353"/>
    </location>
</feature>
<dbReference type="GO" id="GO:0015209">
    <property type="term" value="F:cytosine transmembrane transporter activity"/>
    <property type="evidence" value="ECO:0007669"/>
    <property type="project" value="InterPro"/>
</dbReference>
<evidence type="ECO:0000256" key="3">
    <source>
        <dbReference type="ARBA" id="ARBA00022692"/>
    </source>
</evidence>
<keyword evidence="5 6" id="KW-0472">Membrane</keyword>
<feature type="transmembrane region" description="Helical" evidence="6">
    <location>
        <begin position="21"/>
        <end position="41"/>
    </location>
</feature>
<dbReference type="Proteomes" id="UP001177595">
    <property type="component" value="Chromosome"/>
</dbReference>
<feature type="transmembrane region" description="Helical" evidence="6">
    <location>
        <begin position="304"/>
        <end position="326"/>
    </location>
</feature>
<dbReference type="EMBL" id="CP123504">
    <property type="protein sequence ID" value="WGM01818.1"/>
    <property type="molecule type" value="Genomic_DNA"/>
</dbReference>
<proteinExistence type="inferred from homology"/>
<dbReference type="CDD" id="cd11484">
    <property type="entry name" value="SLC-NCS1sbd_CobB-like"/>
    <property type="match status" value="1"/>
</dbReference>
<accession>A0AA95GMN6</accession>
<keyword evidence="4 6" id="KW-1133">Transmembrane helix</keyword>
<organism evidence="7 8">
    <name type="scientific">Arsenophonus nasoniae</name>
    <name type="common">son-killer infecting Nasonia vitripennis</name>
    <dbReference type="NCBI Taxonomy" id="638"/>
    <lineage>
        <taxon>Bacteria</taxon>
        <taxon>Pseudomonadati</taxon>
        <taxon>Pseudomonadota</taxon>
        <taxon>Gammaproteobacteria</taxon>
        <taxon>Enterobacterales</taxon>
        <taxon>Morganellaceae</taxon>
        <taxon>Arsenophonus</taxon>
    </lineage>
</organism>
<dbReference type="PANTHER" id="PTHR30569">
    <property type="entry name" value="CYTOSINE TRANSPORTER CODB"/>
    <property type="match status" value="1"/>
</dbReference>
<comment type="subcellular location">
    <subcellularLocation>
        <location evidence="1">Membrane</location>
        <topology evidence="1">Multi-pass membrane protein</topology>
    </subcellularLocation>
</comment>